<reference evidence="2" key="1">
    <citation type="submission" date="2014-09" db="EMBL/GenBank/DDBJ databases">
        <title>Draft genome sequence of an oleaginous Mucoromycotina fungus Mucor ambiguus NBRC6742.</title>
        <authorList>
            <person name="Takeda I."/>
            <person name="Yamane N."/>
            <person name="Morita T."/>
            <person name="Tamano K."/>
            <person name="Machida M."/>
            <person name="Baker S."/>
            <person name="Koike H."/>
        </authorList>
    </citation>
    <scope>NUCLEOTIDE SEQUENCE</scope>
    <source>
        <strain evidence="2">NBRC 6742</strain>
    </source>
</reference>
<gene>
    <name evidence="2" type="ORF">MAM1_0461d10614</name>
</gene>
<feature type="region of interest" description="Disordered" evidence="1">
    <location>
        <begin position="1"/>
        <end position="23"/>
    </location>
</feature>
<evidence type="ECO:0000256" key="1">
    <source>
        <dbReference type="SAM" id="MobiDB-lite"/>
    </source>
</evidence>
<proteinExistence type="predicted"/>
<protein>
    <submittedName>
        <fullName evidence="2">Uncharacterized protein</fullName>
    </submittedName>
</protein>
<keyword evidence="3" id="KW-1185">Reference proteome</keyword>
<name>A0A0C9LYG6_9FUNG</name>
<organism evidence="2">
    <name type="scientific">Mucor ambiguus</name>
    <dbReference type="NCBI Taxonomy" id="91626"/>
    <lineage>
        <taxon>Eukaryota</taxon>
        <taxon>Fungi</taxon>
        <taxon>Fungi incertae sedis</taxon>
        <taxon>Mucoromycota</taxon>
        <taxon>Mucoromycotina</taxon>
        <taxon>Mucoromycetes</taxon>
        <taxon>Mucorales</taxon>
        <taxon>Mucorineae</taxon>
        <taxon>Mucoraceae</taxon>
        <taxon>Mucor</taxon>
    </lineage>
</organism>
<feature type="compositionally biased region" description="Low complexity" evidence="1">
    <location>
        <begin position="9"/>
        <end position="23"/>
    </location>
</feature>
<evidence type="ECO:0000313" key="3">
    <source>
        <dbReference type="Proteomes" id="UP000053815"/>
    </source>
</evidence>
<evidence type="ECO:0000313" key="2">
    <source>
        <dbReference type="EMBL" id="GAN11060.1"/>
    </source>
</evidence>
<dbReference type="Proteomes" id="UP000053815">
    <property type="component" value="Unassembled WGS sequence"/>
</dbReference>
<accession>A0A0C9LYG6</accession>
<sequence length="169" mass="18366">MPSSGTCQSSVISSKAPTTSSSTTNAYASNTITFHPLNPTADPSTLSSPSFALINLFSTTFSPTFLNTLEVHNLPNSNIPFFSALQSFITTLLIIPPEANNIRPPTTPHTSIKYFKCLLTSSPSNHTSVLSLFQLETQNCPECTKYLVPNLTQQNLHQRAFPPSHAQPI</sequence>
<dbReference type="EMBL" id="DF836750">
    <property type="protein sequence ID" value="GAN11060.1"/>
    <property type="molecule type" value="Genomic_DNA"/>
</dbReference>
<dbReference type="AlphaFoldDB" id="A0A0C9LYG6"/>